<name>A0ACB7PRX0_9PEZI</name>
<sequence>MEQSTTPPVKAGIQIMSPAHTRNTSTASSDTAYTTDTAYTADTVYTTDEEKRLHHGLQGSVSSIDKGKRESYSSVSSDLEAQNAEIDDYAQKRFGFIRYTALNVYRRLFSIAFIGNAIAFIILMVKGTAPLDLVNAAAVNLAVCGLCRHPLVVNSLFLTFGAVPRSAPMRLRRLACKIFHLGGVHSGAGVASCVWYIGFAGLYTYHFTPSPVSIAVLALIYFVLALLLAIIAVAHPAFRAKHHDYFELTHRFSNWAILALFWILIFLLGAQELAGLSSFLIHLPAFWILILLTAATIHPWLLLRRVPVKAEPLSPHAVRLHFSHATVRFGQGISVARHPLGDWHSFASFTDQFDAEETKFSCLVSKAGDWTRQAIAQPPTVLWKRGVPTYGFGYVFRMFERIIVVTTGSGIGPCLSFIEDPRRPNMRVVWQTKSPLKTYGQRTLDLVKRMDEEPVVIDTSVSGRVDMLPVVLKLYKEFGADAVCVISNPKMTKSLVYSLETRGIAAYGPIFDS</sequence>
<dbReference type="EMBL" id="JAGIZQ010000001">
    <property type="protein sequence ID" value="KAH6651260.1"/>
    <property type="molecule type" value="Genomic_DNA"/>
</dbReference>
<proteinExistence type="predicted"/>
<organism evidence="1 2">
    <name type="scientific">Chaetomium tenue</name>
    <dbReference type="NCBI Taxonomy" id="1854479"/>
    <lineage>
        <taxon>Eukaryota</taxon>
        <taxon>Fungi</taxon>
        <taxon>Dikarya</taxon>
        <taxon>Ascomycota</taxon>
        <taxon>Pezizomycotina</taxon>
        <taxon>Sordariomycetes</taxon>
        <taxon>Sordariomycetidae</taxon>
        <taxon>Sordariales</taxon>
        <taxon>Chaetomiaceae</taxon>
        <taxon>Chaetomium</taxon>
    </lineage>
</organism>
<dbReference type="Proteomes" id="UP000724584">
    <property type="component" value="Unassembled WGS sequence"/>
</dbReference>
<evidence type="ECO:0000313" key="2">
    <source>
        <dbReference type="Proteomes" id="UP000724584"/>
    </source>
</evidence>
<keyword evidence="2" id="KW-1185">Reference proteome</keyword>
<evidence type="ECO:0000313" key="1">
    <source>
        <dbReference type="EMBL" id="KAH6651260.1"/>
    </source>
</evidence>
<comment type="caution">
    <text evidence="1">The sequence shown here is derived from an EMBL/GenBank/DDBJ whole genome shotgun (WGS) entry which is preliminary data.</text>
</comment>
<gene>
    <name evidence="1" type="ORF">F5144DRAFT_598658</name>
</gene>
<protein>
    <submittedName>
        <fullName evidence="1">Uncharacterized protein</fullName>
    </submittedName>
</protein>
<reference evidence="1 2" key="1">
    <citation type="journal article" date="2021" name="Nat. Commun.">
        <title>Genetic determinants of endophytism in the Arabidopsis root mycobiome.</title>
        <authorList>
            <person name="Mesny F."/>
            <person name="Miyauchi S."/>
            <person name="Thiergart T."/>
            <person name="Pickel B."/>
            <person name="Atanasova L."/>
            <person name="Karlsson M."/>
            <person name="Huettel B."/>
            <person name="Barry K.W."/>
            <person name="Haridas S."/>
            <person name="Chen C."/>
            <person name="Bauer D."/>
            <person name="Andreopoulos W."/>
            <person name="Pangilinan J."/>
            <person name="LaButti K."/>
            <person name="Riley R."/>
            <person name="Lipzen A."/>
            <person name="Clum A."/>
            <person name="Drula E."/>
            <person name="Henrissat B."/>
            <person name="Kohler A."/>
            <person name="Grigoriev I.V."/>
            <person name="Martin F.M."/>
            <person name="Hacquard S."/>
        </authorList>
    </citation>
    <scope>NUCLEOTIDE SEQUENCE [LARGE SCALE GENOMIC DNA]</scope>
    <source>
        <strain evidence="1 2">MPI-SDFR-AT-0079</strain>
    </source>
</reference>
<accession>A0ACB7PRX0</accession>